<keyword evidence="1" id="KW-0831">Ubiquinone biosynthesis</keyword>
<feature type="domain" description="SCP2" evidence="2">
    <location>
        <begin position="43"/>
        <end position="133"/>
    </location>
</feature>
<dbReference type="InterPro" id="IPR003033">
    <property type="entry name" value="SCP2_sterol-bd_dom"/>
</dbReference>
<dbReference type="UniPathway" id="UPA00232"/>
<proteinExistence type="inferred from homology"/>
<comment type="similarity">
    <text evidence="1">Belongs to the UbiT family.</text>
</comment>
<evidence type="ECO:0000259" key="2">
    <source>
        <dbReference type="Pfam" id="PF02036"/>
    </source>
</evidence>
<dbReference type="GO" id="GO:0006744">
    <property type="term" value="P:ubiquinone biosynthetic process"/>
    <property type="evidence" value="ECO:0007669"/>
    <property type="project" value="UniProtKB-UniRule"/>
</dbReference>
<organism evidence="3 4">
    <name type="scientific">Hafnia alvei FB1</name>
    <dbReference type="NCBI Taxonomy" id="1453496"/>
    <lineage>
        <taxon>Bacteria</taxon>
        <taxon>Pseudomonadati</taxon>
        <taxon>Pseudomonadota</taxon>
        <taxon>Gammaproteobacteria</taxon>
        <taxon>Enterobacterales</taxon>
        <taxon>Hafniaceae</taxon>
        <taxon>Hafnia</taxon>
    </lineage>
</organism>
<comment type="function">
    <text evidence="1">Required for O(2)-independent ubiquinone (coenzyme Q) biosynthesis. Likely functions as an accessory factor.</text>
</comment>
<dbReference type="Pfam" id="PF02036">
    <property type="entry name" value="SCP2"/>
    <property type="match status" value="1"/>
</dbReference>
<dbReference type="GO" id="GO:0005829">
    <property type="term" value="C:cytosol"/>
    <property type="evidence" value="ECO:0007669"/>
    <property type="project" value="TreeGrafter"/>
</dbReference>
<accession>A0A097QYK8</accession>
<protein>
    <recommendedName>
        <fullName evidence="1">Ubiquinone biosynthesis accessory factor UbiT</fullName>
    </recommendedName>
</protein>
<dbReference type="EMBL" id="CP009706">
    <property type="protein sequence ID" value="AIU71560.1"/>
    <property type="molecule type" value="Genomic_DNA"/>
</dbReference>
<name>A0A097QYK8_HAFAL</name>
<dbReference type="HAMAP" id="MF_02231">
    <property type="entry name" value="UbiT"/>
    <property type="match status" value="1"/>
</dbReference>
<gene>
    <name evidence="1" type="primary">ubiT</name>
    <name evidence="3" type="ORF">AT03_03560</name>
</gene>
<dbReference type="eggNOG" id="COG3154">
    <property type="taxonomic scope" value="Bacteria"/>
</dbReference>
<dbReference type="PANTHER" id="PTHR10094:SF25">
    <property type="entry name" value="SCP2 STEROL-BINDING DOMAIN-CONTAINING PROTEIN 1"/>
    <property type="match status" value="1"/>
</dbReference>
<evidence type="ECO:0000313" key="4">
    <source>
        <dbReference type="Proteomes" id="UP000029986"/>
    </source>
</evidence>
<sequence length="173" mass="19814">MLEKLRARLVRQGPAFLSVPLKFTPFALQRQVLEQLLGWQFRQALEDDELEFLEDRWLKVEVRDLGLKWFVTVNQGKLQVSQHQEADVSFSADANDLILIAARKEDPDTLFFQRRLRIEGDTELGLYVKNLMDAIDLDAMPKPLRFGLLQLAEFVDAGMKEASPPATQEVSPC</sequence>
<dbReference type="PIRSF" id="PIRSF025550">
    <property type="entry name" value="UCP025550_lpd_carrier"/>
    <property type="match status" value="1"/>
</dbReference>
<dbReference type="AlphaFoldDB" id="A0A097QYK8"/>
<reference evidence="3 4" key="1">
    <citation type="journal article" date="2014" name="Gut Pathog.">
        <title>Gene clusters of Hafnia alvei strain FB1 important in survival and pathogenesis: a draft genome perspective.</title>
        <authorList>
            <person name="Tan J.Y."/>
            <person name="Yin W.F."/>
            <person name="Chan K.G."/>
        </authorList>
    </citation>
    <scope>NUCLEOTIDE SEQUENCE [LARGE SCALE GENOMIC DNA]</scope>
    <source>
        <strain evidence="3 4">FB1</strain>
    </source>
</reference>
<dbReference type="KEGG" id="hav:AT03_03560"/>
<dbReference type="InterPro" id="IPR016830">
    <property type="entry name" value="UbiT"/>
</dbReference>
<dbReference type="FunFam" id="3.30.1050.10:FF:000002">
    <property type="entry name" value="SCP2 domain-containing protein YhbT"/>
    <property type="match status" value="1"/>
</dbReference>
<dbReference type="RefSeq" id="WP_025798883.1">
    <property type="nucleotide sequence ID" value="NZ_CP009706.1"/>
</dbReference>
<dbReference type="Gene3D" id="3.30.1050.10">
    <property type="entry name" value="SCP2 sterol-binding domain"/>
    <property type="match status" value="1"/>
</dbReference>
<dbReference type="OrthoDB" id="5292463at2"/>
<dbReference type="InterPro" id="IPR036527">
    <property type="entry name" value="SCP2_sterol-bd_dom_sf"/>
</dbReference>
<evidence type="ECO:0000313" key="3">
    <source>
        <dbReference type="EMBL" id="AIU71560.1"/>
    </source>
</evidence>
<comment type="pathway">
    <text evidence="1">Cofactor biosynthesis; ubiquinone biosynthesis.</text>
</comment>
<dbReference type="Proteomes" id="UP000029986">
    <property type="component" value="Chromosome"/>
</dbReference>
<evidence type="ECO:0000256" key="1">
    <source>
        <dbReference type="HAMAP-Rule" id="MF_02231"/>
    </source>
</evidence>
<dbReference type="PANTHER" id="PTHR10094">
    <property type="entry name" value="STEROL CARRIER PROTEIN 2 SCP-2 FAMILY PROTEIN"/>
    <property type="match status" value="1"/>
</dbReference>
<dbReference type="PATRIC" id="fig|1453496.5.peg.706"/>
<keyword evidence="4" id="KW-1185">Reference proteome</keyword>
<dbReference type="GeneID" id="56890319"/>
<dbReference type="HOGENOM" id="CLU_111894_1_0_6"/>
<dbReference type="SUPFAM" id="SSF55718">
    <property type="entry name" value="SCP-like"/>
    <property type="match status" value="1"/>
</dbReference>